<dbReference type="EMBL" id="JACHGW010000001">
    <property type="protein sequence ID" value="MBB6048403.1"/>
    <property type="molecule type" value="Genomic_DNA"/>
</dbReference>
<keyword evidence="2 3" id="KW-0802">TPR repeat</keyword>
<keyword evidence="5" id="KW-1185">Reference proteome</keyword>
<dbReference type="RefSeq" id="WP_184191964.1">
    <property type="nucleotide sequence ID" value="NZ_JACHGW010000001.1"/>
</dbReference>
<proteinExistence type="predicted"/>
<keyword evidence="1" id="KW-0677">Repeat</keyword>
<dbReference type="InterPro" id="IPR051012">
    <property type="entry name" value="CellSynth/LPSAsmb/PSIAsmb"/>
</dbReference>
<accession>A0A7W9SM69</accession>
<evidence type="ECO:0000256" key="1">
    <source>
        <dbReference type="ARBA" id="ARBA00022737"/>
    </source>
</evidence>
<sequence>MGLALGALALTRWMARKPPVPPSSASVDVKQRYWQDRIKKDVSDKEAYLQLGILEERTGFYFSARRHLNAARSLGVPDTLVCGPLGRALMHLAESERALVELEKAVALLPGKWEPVANLAGYHINNNHSKKANEVLLRFWEGVDKKSLTPQELERLSLAFSESGNNKSAFEVAKLLVESAPDRTGGQILAARSALSAGEIPLAKGYAEAALKATPDESAALYFYGLILSKLKDYDGALKVWQKANQLNPSAPDIYEQIGLEYGRRGDFKRAVVALEQLALANPDTNRAIQVMQAYQKLKDTDNANYWEAVAAGLMHDYTHALATAQKVVASSDPVKKRRGQTALAEAYLGLGKKQEYFNTIFEATKQETVDDLVLRARAYEVMDKYPERLACLDKIIKLDPKQEANVRYQRSLILEKIGSRDEAEAELEKALKVEPENPTYAKDLASLYFARSSVGGRLEKATALYEQAVAKLPDQEDIWLALGQCYAAKNLLGKAARCIEHAIDLESGNGPAYLQLGQVYARAGNASGSQEMLKLYQKYVAFEQKRQTLQTRARRADATAAQITEYADLLLNMGATSDALTQYEKAYGLNVKDAQLRNILRLLYRRLGMTQKLESLEGLAP</sequence>
<dbReference type="PANTHER" id="PTHR45586:SF1">
    <property type="entry name" value="LIPOPOLYSACCHARIDE ASSEMBLY PROTEIN B"/>
    <property type="match status" value="1"/>
</dbReference>
<reference evidence="4 5" key="1">
    <citation type="submission" date="2020-08" db="EMBL/GenBank/DDBJ databases">
        <title>Genomic Encyclopedia of Type Strains, Phase IV (KMG-IV): sequencing the most valuable type-strain genomes for metagenomic binning, comparative biology and taxonomic classification.</title>
        <authorList>
            <person name="Goeker M."/>
        </authorList>
    </citation>
    <scope>NUCLEOTIDE SEQUENCE [LARGE SCALE GENOMIC DNA]</scope>
    <source>
        <strain evidence="4 5">DSM 23562</strain>
    </source>
</reference>
<dbReference type="InterPro" id="IPR011990">
    <property type="entry name" value="TPR-like_helical_dom_sf"/>
</dbReference>
<gene>
    <name evidence="4" type="ORF">HNQ39_000165</name>
</gene>
<dbReference type="Pfam" id="PF13181">
    <property type="entry name" value="TPR_8"/>
    <property type="match status" value="1"/>
</dbReference>
<feature type="repeat" description="TPR" evidence="3">
    <location>
        <begin position="252"/>
        <end position="285"/>
    </location>
</feature>
<dbReference type="AlphaFoldDB" id="A0A7W9SM69"/>
<dbReference type="InterPro" id="IPR019734">
    <property type="entry name" value="TPR_rpt"/>
</dbReference>
<dbReference type="SUPFAM" id="SSF48452">
    <property type="entry name" value="TPR-like"/>
    <property type="match status" value="3"/>
</dbReference>
<evidence type="ECO:0000256" key="2">
    <source>
        <dbReference type="ARBA" id="ARBA00022803"/>
    </source>
</evidence>
<organism evidence="4 5">
    <name type="scientific">Armatimonas rosea</name>
    <dbReference type="NCBI Taxonomy" id="685828"/>
    <lineage>
        <taxon>Bacteria</taxon>
        <taxon>Bacillati</taxon>
        <taxon>Armatimonadota</taxon>
        <taxon>Armatimonadia</taxon>
        <taxon>Armatimonadales</taxon>
        <taxon>Armatimonadaceae</taxon>
        <taxon>Armatimonas</taxon>
    </lineage>
</organism>
<name>A0A7W9SM69_ARMRO</name>
<dbReference type="SMART" id="SM00028">
    <property type="entry name" value="TPR"/>
    <property type="match status" value="7"/>
</dbReference>
<protein>
    <submittedName>
        <fullName evidence="4">Tetratricopeptide (TPR) repeat protein</fullName>
    </submittedName>
</protein>
<evidence type="ECO:0000256" key="3">
    <source>
        <dbReference type="PROSITE-ProRule" id="PRU00339"/>
    </source>
</evidence>
<evidence type="ECO:0000313" key="5">
    <source>
        <dbReference type="Proteomes" id="UP000520814"/>
    </source>
</evidence>
<dbReference type="PROSITE" id="PS50005">
    <property type="entry name" value="TPR"/>
    <property type="match status" value="3"/>
</dbReference>
<dbReference type="Pfam" id="PF13432">
    <property type="entry name" value="TPR_16"/>
    <property type="match status" value="2"/>
</dbReference>
<dbReference type="PANTHER" id="PTHR45586">
    <property type="entry name" value="TPR REPEAT-CONTAINING PROTEIN PA4667"/>
    <property type="match status" value="1"/>
</dbReference>
<comment type="caution">
    <text evidence="4">The sequence shown here is derived from an EMBL/GenBank/DDBJ whole genome shotgun (WGS) entry which is preliminary data.</text>
</comment>
<dbReference type="Gene3D" id="1.25.40.10">
    <property type="entry name" value="Tetratricopeptide repeat domain"/>
    <property type="match status" value="4"/>
</dbReference>
<dbReference type="Proteomes" id="UP000520814">
    <property type="component" value="Unassembled WGS sequence"/>
</dbReference>
<feature type="repeat" description="TPR" evidence="3">
    <location>
        <begin position="218"/>
        <end position="251"/>
    </location>
</feature>
<feature type="repeat" description="TPR" evidence="3">
    <location>
        <begin position="405"/>
        <end position="438"/>
    </location>
</feature>
<evidence type="ECO:0000313" key="4">
    <source>
        <dbReference type="EMBL" id="MBB6048403.1"/>
    </source>
</evidence>